<evidence type="ECO:0000313" key="1">
    <source>
        <dbReference type="EMBL" id="STO56588.1"/>
    </source>
</evidence>
<accession>A0A377HK26</accession>
<dbReference type="STRING" id="673.AL542_06355"/>
<dbReference type="RefSeq" id="WP_114996114.1">
    <property type="nucleotide sequence ID" value="NZ_CABMOB010000001.1"/>
</dbReference>
<dbReference type="AlphaFoldDB" id="A0A377HK26"/>
<dbReference type="Proteomes" id="UP000254512">
    <property type="component" value="Unassembled WGS sequence"/>
</dbReference>
<protein>
    <submittedName>
        <fullName evidence="1">Uncharacterized protein</fullName>
    </submittedName>
</protein>
<reference evidence="1 2" key="1">
    <citation type="submission" date="2018-06" db="EMBL/GenBank/DDBJ databases">
        <authorList>
            <consortium name="Pathogen Informatics"/>
            <person name="Doyle S."/>
        </authorList>
    </citation>
    <scope>NUCLEOTIDE SEQUENCE [LARGE SCALE GENOMIC DNA]</scope>
    <source>
        <strain evidence="1 2">NCTC11645</strain>
    </source>
</reference>
<evidence type="ECO:0000313" key="2">
    <source>
        <dbReference type="Proteomes" id="UP000254512"/>
    </source>
</evidence>
<name>A0A377HK26_GRIHO</name>
<dbReference type="EMBL" id="UGHD01000002">
    <property type="protein sequence ID" value="STO56588.1"/>
    <property type="molecule type" value="Genomic_DNA"/>
</dbReference>
<sequence length="425" mass="44928">MNRQNGMATLAVVSGVLLIAALFAISVASSGFADIKKTQNLVLDAKQRAEAKAGLDCAIAVFKQKELNPNDVGFDANFNVCEITSGSVIGADPLPAHWVLTSTSGYASSSILIKHIGGKHAAFKTTGDLVLEGGQDWTSVKGKYLGEKYECTAIIAGGSVSIDVGSSAAEFKTITPECADDYSTNVAANTPKITNDFESDILVNQNALTPDDPMDIFEELFGVPREQYQSVIDKHNPKQIHIANGDMASCGATIKKRVDEGDNESGVADFIWVKGDCLLDGITHVGTDEKPVTIVIQNGVVAVNGGVADFKGTIFQYADSSATGDMRMSSWGVEEDNDGNLSCTANAPVVSLCSELINSEDMTKEKWESLAFFFRGAFTSSGSYMVDVPGGTSIMRGSFNGGAPDDPKGFLSGKLALVKGSIHDF</sequence>
<proteinExistence type="predicted"/>
<gene>
    <name evidence="1" type="ORF">NCTC11645_00945</name>
</gene>
<organism evidence="1 2">
    <name type="scientific">Grimontia hollisae</name>
    <name type="common">Vibrio hollisae</name>
    <dbReference type="NCBI Taxonomy" id="673"/>
    <lineage>
        <taxon>Bacteria</taxon>
        <taxon>Pseudomonadati</taxon>
        <taxon>Pseudomonadota</taxon>
        <taxon>Gammaproteobacteria</taxon>
        <taxon>Vibrionales</taxon>
        <taxon>Vibrionaceae</taxon>
        <taxon>Grimontia</taxon>
    </lineage>
</organism>